<dbReference type="InterPro" id="IPR050793">
    <property type="entry name" value="CMP-NeuNAc_synthase"/>
</dbReference>
<evidence type="ECO:0000313" key="8">
    <source>
        <dbReference type="Proteomes" id="UP001597469"/>
    </source>
</evidence>
<dbReference type="InterPro" id="IPR023214">
    <property type="entry name" value="HAD_sf"/>
</dbReference>
<comment type="similarity">
    <text evidence="2">Belongs to the KdsC family.</text>
</comment>
<proteinExistence type="inferred from homology"/>
<dbReference type="RefSeq" id="WP_381527448.1">
    <property type="nucleotide sequence ID" value="NZ_JBHULN010000024.1"/>
</dbReference>
<accession>A0ABW5MAS8</accession>
<keyword evidence="5" id="KW-0378">Hydrolase</keyword>
<name>A0ABW5MAS8_9BACT</name>
<dbReference type="PIRSF" id="PIRSF006118">
    <property type="entry name" value="KDO8-P_Ptase"/>
    <property type="match status" value="1"/>
</dbReference>
<organism evidence="7 8">
    <name type="scientific">Spirosoma soli</name>
    <dbReference type="NCBI Taxonomy" id="1770529"/>
    <lineage>
        <taxon>Bacteria</taxon>
        <taxon>Pseudomonadati</taxon>
        <taxon>Bacteroidota</taxon>
        <taxon>Cytophagia</taxon>
        <taxon>Cytophagales</taxon>
        <taxon>Cytophagaceae</taxon>
        <taxon>Spirosoma</taxon>
    </lineage>
</organism>
<dbReference type="SFLD" id="SFLDG01138">
    <property type="entry name" value="C1.6.2:_Deoxy-d-mannose-octulo"/>
    <property type="match status" value="1"/>
</dbReference>
<evidence type="ECO:0000256" key="2">
    <source>
        <dbReference type="ARBA" id="ARBA00005893"/>
    </source>
</evidence>
<comment type="subunit">
    <text evidence="3">Homotetramer.</text>
</comment>
<dbReference type="Proteomes" id="UP001597469">
    <property type="component" value="Unassembled WGS sequence"/>
</dbReference>
<dbReference type="InterPro" id="IPR010023">
    <property type="entry name" value="KdsC_fam"/>
</dbReference>
<evidence type="ECO:0000256" key="5">
    <source>
        <dbReference type="ARBA" id="ARBA00022801"/>
    </source>
</evidence>
<comment type="caution">
    <text evidence="7">The sequence shown here is derived from an EMBL/GenBank/DDBJ whole genome shotgun (WGS) entry which is preliminary data.</text>
</comment>
<keyword evidence="6" id="KW-0460">Magnesium</keyword>
<dbReference type="CDD" id="cd01630">
    <property type="entry name" value="HAD_KDO-like"/>
    <property type="match status" value="1"/>
</dbReference>
<dbReference type="NCBIfam" id="TIGR01670">
    <property type="entry name" value="KdsC-phosphatas"/>
    <property type="match status" value="1"/>
</dbReference>
<protein>
    <submittedName>
        <fullName evidence="7">KdsC family phosphatase</fullName>
    </submittedName>
</protein>
<dbReference type="SFLD" id="SFLDS00003">
    <property type="entry name" value="Haloacid_Dehalogenase"/>
    <property type="match status" value="1"/>
</dbReference>
<keyword evidence="8" id="KW-1185">Reference proteome</keyword>
<evidence type="ECO:0000256" key="4">
    <source>
        <dbReference type="ARBA" id="ARBA00022723"/>
    </source>
</evidence>
<dbReference type="Pfam" id="PF08282">
    <property type="entry name" value="Hydrolase_3"/>
    <property type="match status" value="1"/>
</dbReference>
<keyword evidence="4" id="KW-0479">Metal-binding</keyword>
<evidence type="ECO:0000313" key="7">
    <source>
        <dbReference type="EMBL" id="MFD2574103.1"/>
    </source>
</evidence>
<dbReference type="Gene3D" id="3.40.50.1000">
    <property type="entry name" value="HAD superfamily/HAD-like"/>
    <property type="match status" value="1"/>
</dbReference>
<gene>
    <name evidence="7" type="ORF">ACFSUS_25935</name>
</gene>
<evidence type="ECO:0000256" key="1">
    <source>
        <dbReference type="ARBA" id="ARBA00001946"/>
    </source>
</evidence>
<dbReference type="PANTHER" id="PTHR21485:SF3">
    <property type="entry name" value="N-ACYLNEURAMINATE CYTIDYLYLTRANSFERASE"/>
    <property type="match status" value="1"/>
</dbReference>
<reference evidence="8" key="1">
    <citation type="journal article" date="2019" name="Int. J. Syst. Evol. Microbiol.">
        <title>The Global Catalogue of Microorganisms (GCM) 10K type strain sequencing project: providing services to taxonomists for standard genome sequencing and annotation.</title>
        <authorList>
            <consortium name="The Broad Institute Genomics Platform"/>
            <consortium name="The Broad Institute Genome Sequencing Center for Infectious Disease"/>
            <person name="Wu L."/>
            <person name="Ma J."/>
        </authorList>
    </citation>
    <scope>NUCLEOTIDE SEQUENCE [LARGE SCALE GENOMIC DNA]</scope>
    <source>
        <strain evidence="8">KCTC 42805</strain>
    </source>
</reference>
<sequence>MTTELLEKLVRIKLVLTDCDGVLTDAGVYYGENGEVLKKFNIRDGMGVVRLRDLFGVETGIVTGEKSPSVVTRAAKLKITELHLDAQDKLSLLGGILERKGLDASEVAFIGDDVNDLEILQAVGFSACPADATRYNKAVVDYCCEAKGGEGCFRELAELIIDAKQSVSSTSFQTNLHNENHNA</sequence>
<evidence type="ECO:0000256" key="3">
    <source>
        <dbReference type="ARBA" id="ARBA00011881"/>
    </source>
</evidence>
<comment type="cofactor">
    <cofactor evidence="1">
        <name>Mg(2+)</name>
        <dbReference type="ChEBI" id="CHEBI:18420"/>
    </cofactor>
</comment>
<dbReference type="InterPro" id="IPR036412">
    <property type="entry name" value="HAD-like_sf"/>
</dbReference>
<dbReference type="SFLD" id="SFLDG01136">
    <property type="entry name" value="C1.6:_Phosphoserine_Phosphatas"/>
    <property type="match status" value="1"/>
</dbReference>
<evidence type="ECO:0000256" key="6">
    <source>
        <dbReference type="ARBA" id="ARBA00022842"/>
    </source>
</evidence>
<dbReference type="EMBL" id="JBHULN010000024">
    <property type="protein sequence ID" value="MFD2574103.1"/>
    <property type="molecule type" value="Genomic_DNA"/>
</dbReference>
<dbReference type="SUPFAM" id="SSF56784">
    <property type="entry name" value="HAD-like"/>
    <property type="match status" value="1"/>
</dbReference>
<dbReference type="PANTHER" id="PTHR21485">
    <property type="entry name" value="HAD SUPERFAMILY MEMBERS CMAS AND KDSC"/>
    <property type="match status" value="1"/>
</dbReference>